<dbReference type="Proteomes" id="UP000677228">
    <property type="component" value="Unassembled WGS sequence"/>
</dbReference>
<comment type="similarity">
    <text evidence="2 15">Belongs to the mitochondrial carrier (TC 2.A.29) family.</text>
</comment>
<dbReference type="PROSITE" id="PS50920">
    <property type="entry name" value="SOLCAR"/>
    <property type="match status" value="3"/>
</dbReference>
<feature type="transmembrane region" description="Helical" evidence="16">
    <location>
        <begin position="219"/>
        <end position="240"/>
    </location>
</feature>
<dbReference type="EMBL" id="CAJOBA010045481">
    <property type="protein sequence ID" value="CAF4177455.1"/>
    <property type="molecule type" value="Genomic_DNA"/>
</dbReference>
<evidence type="ECO:0000313" key="18">
    <source>
        <dbReference type="EMBL" id="CAF1368136.1"/>
    </source>
</evidence>
<evidence type="ECO:0000256" key="12">
    <source>
        <dbReference type="ARBA" id="ARBA00024143"/>
    </source>
</evidence>
<evidence type="ECO:0000256" key="6">
    <source>
        <dbReference type="ARBA" id="ARBA00022692"/>
    </source>
</evidence>
<sequence>MVVSDSTSKKSYTAQDVLVDFLLGGTAGGISKTVVAPLERVKLLLQTQDVNQKALEKGKYKGFGDCFVRCVKEEGALSLWRGNWANVIRYFPTQALNFAFKETYQKMFANYNPKTDPYKFFAGNLFAGGMAGATGLLFVYPLDFARTRLGVDIGKNVHERQFKGMNDCLVKIFKADGIRGLYRGFSISVAGIFVYRAFYFGGYDAGKRFMFGDNPNPNIFYRFLFAQAITSSSEFLAYPLDTIRRRLMMQSGRGDVIYTGTIDCATKILRNEGSLAFFKGNLSNIYRSVGNSFLPFNLTMNLIDLDWKFAINVASSTTEPSSTSGDTARLYLKFTVMDKTGGQKKDVPVSVTLEQFYALVHQLQKAKTEMEVYSSDNSAI</sequence>
<accession>A0A8S2F8N9</accession>
<comment type="subcellular location">
    <subcellularLocation>
        <location evidence="16">Membrane</location>
        <topology evidence="16">Multi-pass membrane protein</topology>
    </subcellularLocation>
    <subcellularLocation>
        <location evidence="1">Mitochondrion inner membrane</location>
        <topology evidence="1">Multi-pass membrane protein</topology>
    </subcellularLocation>
</comment>
<keyword evidence="10" id="KW-0496">Mitochondrion</keyword>
<keyword evidence="6 14" id="KW-0812">Transmembrane</keyword>
<evidence type="ECO:0000256" key="15">
    <source>
        <dbReference type="RuleBase" id="RU000488"/>
    </source>
</evidence>
<evidence type="ECO:0000256" key="16">
    <source>
        <dbReference type="RuleBase" id="RU368008"/>
    </source>
</evidence>
<evidence type="ECO:0000256" key="4">
    <source>
        <dbReference type="ARBA" id="ARBA00022448"/>
    </source>
</evidence>
<organism evidence="18 20">
    <name type="scientific">Didymodactylos carnosus</name>
    <dbReference type="NCBI Taxonomy" id="1234261"/>
    <lineage>
        <taxon>Eukaryota</taxon>
        <taxon>Metazoa</taxon>
        <taxon>Spiralia</taxon>
        <taxon>Gnathifera</taxon>
        <taxon>Rotifera</taxon>
        <taxon>Eurotatoria</taxon>
        <taxon>Bdelloidea</taxon>
        <taxon>Philodinida</taxon>
        <taxon>Philodinidae</taxon>
        <taxon>Didymodactylos</taxon>
    </lineage>
</organism>
<comment type="function">
    <text evidence="13">ADP:ATP antiporter that mediates import of ADP into the mitochondrial matrix for ATP synthesis, and export of ATP out to fuel the cell. Cycles between the cytoplasmic-open state (c-state) and the matrix-open state (m-state): operates by the alternating access mechanism with a single substrate-binding site intermittently exposed to either the cytosolic (c-state) or matrix (m-state) side of the inner mitochondrial membrane.</text>
</comment>
<evidence type="ECO:0000259" key="17">
    <source>
        <dbReference type="PROSITE" id="PS51269"/>
    </source>
</evidence>
<protein>
    <recommendedName>
        <fullName evidence="16">ADP/ATP translocase</fullName>
    </recommendedName>
    <alternativeName>
        <fullName evidence="16">ADP,ATP carrier protein</fullName>
    </alternativeName>
</protein>
<evidence type="ECO:0000313" key="20">
    <source>
        <dbReference type="Proteomes" id="UP000677228"/>
    </source>
</evidence>
<feature type="domain" description="COMM" evidence="17">
    <location>
        <begin position="301"/>
        <end position="374"/>
    </location>
</feature>
<evidence type="ECO:0000256" key="2">
    <source>
        <dbReference type="ARBA" id="ARBA00006375"/>
    </source>
</evidence>
<evidence type="ECO:0000256" key="1">
    <source>
        <dbReference type="ARBA" id="ARBA00004448"/>
    </source>
</evidence>
<keyword evidence="9 16" id="KW-1133">Transmembrane helix</keyword>
<feature type="repeat" description="Solcar" evidence="14">
    <location>
        <begin position="119"/>
        <end position="209"/>
    </location>
</feature>
<dbReference type="EMBL" id="CAJNOK010023817">
    <property type="protein sequence ID" value="CAF1368136.1"/>
    <property type="molecule type" value="Genomic_DNA"/>
</dbReference>
<dbReference type="InterPro" id="IPR023395">
    <property type="entry name" value="MCP_dom_sf"/>
</dbReference>
<dbReference type="PRINTS" id="PR00926">
    <property type="entry name" value="MITOCARRIER"/>
</dbReference>
<dbReference type="InterPro" id="IPR018108">
    <property type="entry name" value="MCP_transmembrane"/>
</dbReference>
<dbReference type="Gene3D" id="1.50.40.10">
    <property type="entry name" value="Mitochondrial carrier domain"/>
    <property type="match status" value="1"/>
</dbReference>
<dbReference type="InterPro" id="IPR017920">
    <property type="entry name" value="COMM"/>
</dbReference>
<dbReference type="PROSITE" id="PS51269">
    <property type="entry name" value="COMM"/>
    <property type="match status" value="1"/>
</dbReference>
<dbReference type="PRINTS" id="PR00927">
    <property type="entry name" value="ADPTRNSLCASE"/>
</dbReference>
<evidence type="ECO:0000256" key="9">
    <source>
        <dbReference type="ARBA" id="ARBA00022989"/>
    </source>
</evidence>
<dbReference type="GO" id="GO:0140021">
    <property type="term" value="P:mitochondrial ADP transmembrane transport"/>
    <property type="evidence" value="ECO:0007669"/>
    <property type="project" value="InterPro"/>
</dbReference>
<keyword evidence="11 14" id="KW-0472">Membrane</keyword>
<gene>
    <name evidence="18" type="ORF">OVA965_LOCUS31544</name>
    <name evidence="19" type="ORF">TMI583_LOCUS32378</name>
</gene>
<evidence type="ECO:0000256" key="11">
    <source>
        <dbReference type="ARBA" id="ARBA00023136"/>
    </source>
</evidence>
<feature type="transmembrane region" description="Helical" evidence="16">
    <location>
        <begin position="181"/>
        <end position="199"/>
    </location>
</feature>
<comment type="function">
    <text evidence="16">Catalyzes the exchange of ADP and ATP across the membrane.</text>
</comment>
<feature type="repeat" description="Solcar" evidence="14">
    <location>
        <begin position="217"/>
        <end position="305"/>
    </location>
</feature>
<dbReference type="Pfam" id="PF00153">
    <property type="entry name" value="Mito_carr"/>
    <property type="match status" value="3"/>
</dbReference>
<dbReference type="GO" id="GO:0005471">
    <property type="term" value="F:ATP:ADP antiporter activity"/>
    <property type="evidence" value="ECO:0007669"/>
    <property type="project" value="UniProtKB-UniRule"/>
</dbReference>
<keyword evidence="7" id="KW-0677">Repeat</keyword>
<evidence type="ECO:0000256" key="14">
    <source>
        <dbReference type="PROSITE-ProRule" id="PRU00282"/>
    </source>
</evidence>
<dbReference type="SUPFAM" id="SSF103506">
    <property type="entry name" value="Mitochondrial carrier"/>
    <property type="match status" value="1"/>
</dbReference>
<dbReference type="PANTHER" id="PTHR45635:SF14">
    <property type="entry name" value="ADP_ATP TRANSLOCASE"/>
    <property type="match status" value="1"/>
</dbReference>
<dbReference type="InterPro" id="IPR002067">
    <property type="entry name" value="MCP"/>
</dbReference>
<comment type="caution">
    <text evidence="18">The sequence shown here is derived from an EMBL/GenBank/DDBJ whole genome shotgun (WGS) entry which is preliminary data.</text>
</comment>
<reference evidence="18" key="1">
    <citation type="submission" date="2021-02" db="EMBL/GenBank/DDBJ databases">
        <authorList>
            <person name="Nowell W R."/>
        </authorList>
    </citation>
    <scope>NUCLEOTIDE SEQUENCE</scope>
</reference>
<evidence type="ECO:0000256" key="7">
    <source>
        <dbReference type="ARBA" id="ARBA00022737"/>
    </source>
</evidence>
<evidence type="ECO:0000256" key="10">
    <source>
        <dbReference type="ARBA" id="ARBA00023128"/>
    </source>
</evidence>
<dbReference type="PANTHER" id="PTHR45635">
    <property type="entry name" value="ADP,ATP CARRIER PROTEIN 1-RELATED-RELATED"/>
    <property type="match status" value="1"/>
</dbReference>
<name>A0A8S2F8N9_9BILA</name>
<dbReference type="Pfam" id="PF07258">
    <property type="entry name" value="COMM_domain"/>
    <property type="match status" value="1"/>
</dbReference>
<evidence type="ECO:0000256" key="3">
    <source>
        <dbReference type="ARBA" id="ARBA00011245"/>
    </source>
</evidence>
<dbReference type="InterPro" id="IPR002113">
    <property type="entry name" value="ADT_euk_type"/>
</dbReference>
<proteinExistence type="inferred from homology"/>
<dbReference type="GO" id="GO:0005743">
    <property type="term" value="C:mitochondrial inner membrane"/>
    <property type="evidence" value="ECO:0007669"/>
    <property type="project" value="UniProtKB-SubCell"/>
</dbReference>
<comment type="subunit">
    <text evidence="3 16">Monomer.</text>
</comment>
<feature type="repeat" description="Solcar" evidence="14">
    <location>
        <begin position="15"/>
        <end position="107"/>
    </location>
</feature>
<keyword evidence="4 15" id="KW-0813">Transport</keyword>
<keyword evidence="5" id="KW-0050">Antiport</keyword>
<comment type="catalytic activity">
    <reaction evidence="12">
        <text>ADP(in) + ATP(out) = ADP(out) + ATP(in)</text>
        <dbReference type="Rhea" id="RHEA:34999"/>
        <dbReference type="ChEBI" id="CHEBI:30616"/>
        <dbReference type="ChEBI" id="CHEBI:456216"/>
    </reaction>
    <physiologicalReaction direction="left-to-right" evidence="12">
        <dbReference type="Rhea" id="RHEA:35000"/>
    </physiologicalReaction>
</comment>
<evidence type="ECO:0000313" key="19">
    <source>
        <dbReference type="EMBL" id="CAF4177455.1"/>
    </source>
</evidence>
<evidence type="ECO:0000256" key="8">
    <source>
        <dbReference type="ARBA" id="ARBA00022792"/>
    </source>
</evidence>
<dbReference type="GO" id="GO:1990544">
    <property type="term" value="P:mitochondrial ATP transmembrane transport"/>
    <property type="evidence" value="ECO:0007669"/>
    <property type="project" value="InterPro"/>
</dbReference>
<evidence type="ECO:0000256" key="5">
    <source>
        <dbReference type="ARBA" id="ARBA00022449"/>
    </source>
</evidence>
<dbReference type="Proteomes" id="UP000682733">
    <property type="component" value="Unassembled WGS sequence"/>
</dbReference>
<dbReference type="AlphaFoldDB" id="A0A8S2F8N9"/>
<keyword evidence="8" id="KW-0999">Mitochondrion inner membrane</keyword>
<evidence type="ECO:0000256" key="13">
    <source>
        <dbReference type="ARBA" id="ARBA00045250"/>
    </source>
</evidence>
<comment type="caution">
    <text evidence="16">Lacks conserved residue(s) required for the propagation of feature annotation.</text>
</comment>
<feature type="transmembrane region" description="Helical" evidence="16">
    <location>
        <begin position="120"/>
        <end position="140"/>
    </location>
</feature>